<accession>A0AA88I7X6</accession>
<name>A0AA88I7X6_ARTSF</name>
<protein>
    <submittedName>
        <fullName evidence="1">Uncharacterized protein</fullName>
    </submittedName>
</protein>
<sequence>MKERLRWLGHVLRMKDDRLPMIVLFGQPSGATRKASRPCLGWEDVINKDLKEMGTSWEGVKKEALNRLGWRRSVHSCVGLRRLGAAAFKVFQIPLTTFQDRLMKKPEVKNLICGEGKSQELPAEKVKDIA</sequence>
<evidence type="ECO:0000313" key="2">
    <source>
        <dbReference type="Proteomes" id="UP001187531"/>
    </source>
</evidence>
<gene>
    <name evidence="1" type="ORF">QYM36_000350</name>
</gene>
<dbReference type="EMBL" id="JAVRJZ010000002">
    <property type="protein sequence ID" value="KAK2725845.1"/>
    <property type="molecule type" value="Genomic_DNA"/>
</dbReference>
<comment type="caution">
    <text evidence="1">The sequence shown here is derived from an EMBL/GenBank/DDBJ whole genome shotgun (WGS) entry which is preliminary data.</text>
</comment>
<keyword evidence="2" id="KW-1185">Reference proteome</keyword>
<proteinExistence type="predicted"/>
<dbReference type="AlphaFoldDB" id="A0AA88I7X6"/>
<reference evidence="1" key="1">
    <citation type="submission" date="2023-07" db="EMBL/GenBank/DDBJ databases">
        <title>Chromosome-level genome assembly of Artemia franciscana.</title>
        <authorList>
            <person name="Jo E."/>
        </authorList>
    </citation>
    <scope>NUCLEOTIDE SEQUENCE</scope>
    <source>
        <tissue evidence="1">Whole body</tissue>
    </source>
</reference>
<dbReference type="Proteomes" id="UP001187531">
    <property type="component" value="Unassembled WGS sequence"/>
</dbReference>
<evidence type="ECO:0000313" key="1">
    <source>
        <dbReference type="EMBL" id="KAK2725845.1"/>
    </source>
</evidence>
<organism evidence="1 2">
    <name type="scientific">Artemia franciscana</name>
    <name type="common">Brine shrimp</name>
    <name type="synonym">Artemia sanfranciscana</name>
    <dbReference type="NCBI Taxonomy" id="6661"/>
    <lineage>
        <taxon>Eukaryota</taxon>
        <taxon>Metazoa</taxon>
        <taxon>Ecdysozoa</taxon>
        <taxon>Arthropoda</taxon>
        <taxon>Crustacea</taxon>
        <taxon>Branchiopoda</taxon>
        <taxon>Anostraca</taxon>
        <taxon>Artemiidae</taxon>
        <taxon>Artemia</taxon>
    </lineage>
</organism>